<proteinExistence type="predicted"/>
<feature type="region of interest" description="Disordered" evidence="2">
    <location>
        <begin position="448"/>
        <end position="514"/>
    </location>
</feature>
<dbReference type="Proteomes" id="UP000654075">
    <property type="component" value="Unassembled WGS sequence"/>
</dbReference>
<evidence type="ECO:0000256" key="1">
    <source>
        <dbReference type="ARBA" id="ARBA00023172"/>
    </source>
</evidence>
<feature type="region of interest" description="Disordered" evidence="2">
    <location>
        <begin position="256"/>
        <end position="292"/>
    </location>
</feature>
<dbReference type="Gene3D" id="1.10.443.10">
    <property type="entry name" value="Intergrase catalytic core"/>
    <property type="match status" value="1"/>
</dbReference>
<dbReference type="EMBL" id="CAJNNV010006050">
    <property type="protein sequence ID" value="CAE8593015.1"/>
    <property type="molecule type" value="Genomic_DNA"/>
</dbReference>
<feature type="compositionally biased region" description="Low complexity" evidence="2">
    <location>
        <begin position="457"/>
        <end position="471"/>
    </location>
</feature>
<accession>A0A813E526</accession>
<dbReference type="InterPro" id="IPR029063">
    <property type="entry name" value="SAM-dependent_MTases_sf"/>
</dbReference>
<dbReference type="InterPro" id="IPR013762">
    <property type="entry name" value="Integrase-like_cat_sf"/>
</dbReference>
<name>A0A813E526_POLGL</name>
<reference evidence="3" key="1">
    <citation type="submission" date="2021-02" db="EMBL/GenBank/DDBJ databases">
        <authorList>
            <person name="Dougan E. K."/>
            <person name="Rhodes N."/>
            <person name="Thang M."/>
            <person name="Chan C."/>
        </authorList>
    </citation>
    <scope>NUCLEOTIDE SEQUENCE</scope>
</reference>
<organism evidence="3 4">
    <name type="scientific">Polarella glacialis</name>
    <name type="common">Dinoflagellate</name>
    <dbReference type="NCBI Taxonomy" id="89957"/>
    <lineage>
        <taxon>Eukaryota</taxon>
        <taxon>Sar</taxon>
        <taxon>Alveolata</taxon>
        <taxon>Dinophyceae</taxon>
        <taxon>Suessiales</taxon>
        <taxon>Suessiaceae</taxon>
        <taxon>Polarella</taxon>
    </lineage>
</organism>
<dbReference type="SUPFAM" id="SSF56349">
    <property type="entry name" value="DNA breaking-rejoining enzymes"/>
    <property type="match status" value="1"/>
</dbReference>
<evidence type="ECO:0000256" key="2">
    <source>
        <dbReference type="SAM" id="MobiDB-lite"/>
    </source>
</evidence>
<dbReference type="GO" id="GO:0006310">
    <property type="term" value="P:DNA recombination"/>
    <property type="evidence" value="ECO:0007669"/>
    <property type="project" value="UniProtKB-KW"/>
</dbReference>
<protein>
    <submittedName>
        <fullName evidence="3">Uncharacterized protein</fullName>
    </submittedName>
</protein>
<gene>
    <name evidence="3" type="ORF">PGLA1383_LOCUS11630</name>
</gene>
<feature type="compositionally biased region" description="Basic and acidic residues" evidence="2">
    <location>
        <begin position="362"/>
        <end position="382"/>
    </location>
</feature>
<keyword evidence="1" id="KW-0233">DNA recombination</keyword>
<evidence type="ECO:0000313" key="4">
    <source>
        <dbReference type="Proteomes" id="UP000654075"/>
    </source>
</evidence>
<sequence length="2113" mass="231954">PWRRTGRQAGEEHFLGLNPMCIIEFPGYDHGQHQQGNLLFLLSAAVGELDRTGGTWLGKCLAVQNGYYEYWLTQTHGPMKDLRDVPLHFCSVSASRCGVNLIYRDVIHVDVFRMLPGDSALRLGWLSAAQKTFITEVLEGVPVADAGFAAAAGPGAGAGIPGAGPNLGGVVQPGAAGFQGLAAALGGAVPRPLGAGPALGMGAGTMPVAGAGEAAAESAAAAPGAASSSSSGAVAGAAPDEKEDLEKVLKIRVPRGRVESALQLPREKKQKKRRKKERDSSSSDSDGPDFRIASLPEGVERLLQIHEQKPGALANYTLQRHREILDRSTGGEANMSSQATLPAVCQQGAFSEPPSSVARPPQCERDANSNDHRRPNLPERRPAGIGCGASEAEESRAAVPPGQLGAGTAAGAGAVGRGPLLLQARVEGSSAGSAEHLPVGAAALEGRAATVEESQAQRRVVASSRRSSRSGSRGGGRRRSRSSAAQRERRRRRSRTRSRRKRKERSRQRLEGQAQGPLVLKEPLAWLWANWTEPRVSFELLFRSAKWVLEVPGVMEKIWRLKAQAAAELWSGAQIAAGIQRMFGFLGSEEEPSGSASFRGLKGLASAEVVRSAFEAEVAEQLSRYKGIRILLWHAGVKEMDPAMVHRALDGRPLYVLRHEVECAHFLIEFQIRAEPAWSLERWHQVLDGLLREGASVCTLGVVLKVCILQRPSSLGTFCRLLGCCALRTFKRTPLELLPLCLPEDSAAELKVGAFIESLCMRVPLTADELAGVSVAMVTAGRDAWIWLQVLLTNYMFCGGPRLLGAVMFHPMKHWKAQEETLKRFARLADIFCEGDVHVPVGPWHQVSENLGDMYTGREVRKAYKLSWAAIESTLPVPGAAARVDLAAVVPEDLKPFVENPELLRIPEEEVLDAKLTAAVLVESDQDYDAIVSGLVSCGIMEAEVEEETVRHGGVPVYNGMFGVHKGWELKENGEWIRLLRLIINLIPTNALQRRLPRRPRTHMAYAPMWGRMVLLEDEVALCFAEDQRYCFHIYRFRVCSAPMGWKNIVDFIQVAHQGMGMVAGVSPAQMVQMGMPLPQKDLKSPRDWFSFYVDNFDQTKVVVQTDRGLYEGRPSEEQLKLREVYKVWDIDRAPKKAAEGVLNWTSLGAEQRGLEGLVGSALQFRHALLGGNLHLLKWECAKVSGSAGLLTTVSKNMHSVQFCRPLGVLFDELYKVPAQGSGLALGVAGGDELLLLSMSLPLHWLDQRTKLDPRVYEELDGRAADAFLVVEHFGGMGGLKKALDLLGIVPMGAIFIDNNAVSRKLSKFHCAFSITLPDVTKITKEDVLQWRRWFPRVTTVINAGGWPGVSHSRLNAARGGAGVSTGLGGGDCGAQSSELLDYMLQIAEWLRAAPGLTETVPWKVVEMYENVVMDWPDLRVVQSKIGAEPFWWDSSQLMRCRRPRLLWLKGLELVKGADLTVEAVSSTVETDSGTEVERKKRVRVVSQLPPLSWFLEPGARKLVDDGKPFASFMRPIKRQTPPEAPAGLSEASEGALRRWRGDNFRLPPYQFEETNLVKDANGVRRLKAVEQIRMLGYNSNHFAGFKPKLSEDEAGHFAGNSFPVITVARCLAGLIVNELAVDGQDITACLWGTWNALEERALRAQGQSWSAQFGPLSGGLAMVPTLREAMWGKRPPGLPVAADPSRKLSNEEFLLLGYCRIADARGTDVRLDTGMPFAPHQVARSSVDPASWRWKVVMSYAWKETQHINVLETVAVLDLLRKLGRESGTQNFRRMVLIDNQAALGVIAKGRSSSRAMMAPLRRISALLVAGNVRLVLGWVRTDWNPADGPSRWVKKRVKKTNYAALQYCYPSGVAQLDALASVYVEHLWEEGEPKCWAGDTLSGLGHFFPASKPCLNGSWRLHAAWGRAELPARAMPFTALIVYACAQLAFQWGWADTAVLLCLGFHRFPRSGELFSARVADFQFGPDCKGVWALPLTKSGQRVGAKESVVIEDPWIGLLIRQYCRDLQPGDLLTKVSPGVQRVRLAQLLEKLKIVGDFRWYSLRRGGATHLFRITNNMALVCQIGRWGNVKTARIYLTDGLAQLTELNLSEAVKQKLLELALQARPDFQNL</sequence>
<feature type="non-terminal residue" evidence="3">
    <location>
        <position position="2113"/>
    </location>
</feature>
<dbReference type="GO" id="GO:0015074">
    <property type="term" value="P:DNA integration"/>
    <property type="evidence" value="ECO:0007669"/>
    <property type="project" value="InterPro"/>
</dbReference>
<comment type="caution">
    <text evidence="3">The sequence shown here is derived from an EMBL/GenBank/DDBJ whole genome shotgun (WGS) entry which is preliminary data.</text>
</comment>
<dbReference type="GO" id="GO:0003677">
    <property type="term" value="F:DNA binding"/>
    <property type="evidence" value="ECO:0007669"/>
    <property type="project" value="InterPro"/>
</dbReference>
<dbReference type="Gene3D" id="3.40.50.150">
    <property type="entry name" value="Vaccinia Virus protein VP39"/>
    <property type="match status" value="1"/>
</dbReference>
<feature type="region of interest" description="Disordered" evidence="2">
    <location>
        <begin position="348"/>
        <end position="404"/>
    </location>
</feature>
<dbReference type="InterPro" id="IPR011010">
    <property type="entry name" value="DNA_brk_join_enz"/>
</dbReference>
<evidence type="ECO:0000313" key="3">
    <source>
        <dbReference type="EMBL" id="CAE8593015.1"/>
    </source>
</evidence>
<keyword evidence="4" id="KW-1185">Reference proteome</keyword>
<feature type="compositionally biased region" description="Basic residues" evidence="2">
    <location>
        <begin position="488"/>
        <end position="506"/>
    </location>
</feature>